<dbReference type="OrthoDB" id="14612at2759"/>
<dbReference type="EMBL" id="KZ150498">
    <property type="protein sequence ID" value="PZC70671.1"/>
    <property type="molecule type" value="Genomic_DNA"/>
</dbReference>
<dbReference type="Proteomes" id="UP000249218">
    <property type="component" value="Unassembled WGS sequence"/>
</dbReference>
<feature type="region of interest" description="Disordered" evidence="1">
    <location>
        <begin position="59"/>
        <end position="85"/>
    </location>
</feature>
<keyword evidence="3" id="KW-1185">Reference proteome</keyword>
<dbReference type="AlphaFoldDB" id="A0A2W1B5K5"/>
<organism evidence="2 3">
    <name type="scientific">Helicoverpa armigera</name>
    <name type="common">Cotton bollworm</name>
    <name type="synonym">Heliothis armigera</name>
    <dbReference type="NCBI Taxonomy" id="29058"/>
    <lineage>
        <taxon>Eukaryota</taxon>
        <taxon>Metazoa</taxon>
        <taxon>Ecdysozoa</taxon>
        <taxon>Arthropoda</taxon>
        <taxon>Hexapoda</taxon>
        <taxon>Insecta</taxon>
        <taxon>Pterygota</taxon>
        <taxon>Neoptera</taxon>
        <taxon>Endopterygota</taxon>
        <taxon>Lepidoptera</taxon>
        <taxon>Glossata</taxon>
        <taxon>Ditrysia</taxon>
        <taxon>Noctuoidea</taxon>
        <taxon>Noctuidae</taxon>
        <taxon>Heliothinae</taxon>
        <taxon>Helicoverpa</taxon>
    </lineage>
</organism>
<accession>A0A2W1B5K5</accession>
<evidence type="ECO:0000313" key="2">
    <source>
        <dbReference type="EMBL" id="PZC70671.1"/>
    </source>
</evidence>
<evidence type="ECO:0000313" key="3">
    <source>
        <dbReference type="Proteomes" id="UP000249218"/>
    </source>
</evidence>
<protein>
    <submittedName>
        <fullName evidence="2">Uncharacterized protein</fullName>
    </submittedName>
</protein>
<reference evidence="2 3" key="1">
    <citation type="journal article" date="2017" name="BMC Biol.">
        <title>Genomic innovations, transcriptional plasticity and gene loss underlying the evolution and divergence of two highly polyphagous and invasive Helicoverpa pest species.</title>
        <authorList>
            <person name="Pearce S.L."/>
            <person name="Clarke D.F."/>
            <person name="East P.D."/>
            <person name="Elfekih S."/>
            <person name="Gordon K.H."/>
            <person name="Jermiin L.S."/>
            <person name="McGaughran A."/>
            <person name="Oakeshott J.G."/>
            <person name="Papanikolaou A."/>
            <person name="Perera O.P."/>
            <person name="Rane R.V."/>
            <person name="Richards S."/>
            <person name="Tay W.T."/>
            <person name="Walsh T.K."/>
            <person name="Anderson A."/>
            <person name="Anderson C.J."/>
            <person name="Asgari S."/>
            <person name="Board P.G."/>
            <person name="Bretschneider A."/>
            <person name="Campbell P.M."/>
            <person name="Chertemps T."/>
            <person name="Christeller J.T."/>
            <person name="Coppin C.W."/>
            <person name="Downes S.J."/>
            <person name="Duan G."/>
            <person name="Farnsworth C.A."/>
            <person name="Good R.T."/>
            <person name="Han L.B."/>
            <person name="Han Y.C."/>
            <person name="Hatje K."/>
            <person name="Horne I."/>
            <person name="Huang Y.P."/>
            <person name="Hughes D.S."/>
            <person name="Jacquin-Joly E."/>
            <person name="James W."/>
            <person name="Jhangiani S."/>
            <person name="Kollmar M."/>
            <person name="Kuwar S.S."/>
            <person name="Li S."/>
            <person name="Liu N.Y."/>
            <person name="Maibeche M.T."/>
            <person name="Miller J.R."/>
            <person name="Montagne N."/>
            <person name="Perry T."/>
            <person name="Qu J."/>
            <person name="Song S.V."/>
            <person name="Sutton G.G."/>
            <person name="Vogel H."/>
            <person name="Walenz B.P."/>
            <person name="Xu W."/>
            <person name="Zhang H.J."/>
            <person name="Zou Z."/>
            <person name="Batterham P."/>
            <person name="Edwards O.R."/>
            <person name="Feyereisen R."/>
            <person name="Gibbs R.A."/>
            <person name="Heckel D.G."/>
            <person name="McGrath A."/>
            <person name="Robin C."/>
            <person name="Scherer S.E."/>
            <person name="Worley K.C."/>
            <person name="Wu Y.D."/>
        </authorList>
    </citation>
    <scope>NUCLEOTIDE SEQUENCE [LARGE SCALE GENOMIC DNA]</scope>
    <source>
        <strain evidence="2">Harm_GR_Male_#8</strain>
        <tissue evidence="2">Whole organism</tissue>
    </source>
</reference>
<feature type="compositionally biased region" description="Basic and acidic residues" evidence="1">
    <location>
        <begin position="64"/>
        <end position="78"/>
    </location>
</feature>
<name>A0A2W1B5K5_HELAM</name>
<evidence type="ECO:0000256" key="1">
    <source>
        <dbReference type="SAM" id="MobiDB-lite"/>
    </source>
</evidence>
<gene>
    <name evidence="2" type="primary">HaOG215302</name>
    <name evidence="2" type="ORF">B5X24_HaOG215302</name>
</gene>
<sequence>MNILESVCGIANVFFKMLKRRTSKRFVLGENAEPQSFDDEEPTEVLPNLAQKFQMTLSVDPEEREGHEEGQRQQDGRLLRPPNSGTLQLGSLEYLLCT</sequence>
<proteinExistence type="predicted"/>